<name>A0A553QVE9_9TELE</name>
<dbReference type="InterPro" id="IPR003591">
    <property type="entry name" value="Leu-rich_rpt_typical-subtyp"/>
</dbReference>
<dbReference type="EMBL" id="SRMA01025489">
    <property type="protein sequence ID" value="TRY93935.1"/>
    <property type="molecule type" value="Genomic_DNA"/>
</dbReference>
<comment type="subcellular location">
    <subcellularLocation>
        <location evidence="2">Secreted</location>
        <location evidence="2">Extracellular space</location>
        <location evidence="2">Extracellular matrix</location>
    </subcellularLocation>
</comment>
<sequence length="292" mass="32818">MTVFLKLLLFVMAVPWIFSEKVKINKVVPRQKELPKVFGDGGLNSGKEPTKEKKENVILSPDYDSPVDADAYTPAVDLDVDKGFPTCLMCVCLSGSVYCEEVSPDMTTVPMLPKETGYLYARFNKITKITSKDFENHGVLKRIDLSGNLISEIEDGAFSKLHQLEELSLAENKLLKLPFLPTSLVSLNANHNLIRTKGVKISNFKKLTKLAYLYLGDNRLEVVPPLPESLRVVHLHNNNITSLTDDTFCRGNGTRYIRYNMQEVRMDGNPITLAQHPNSFTCLKSLPIGHYK</sequence>
<keyword evidence="9" id="KW-0677">Repeat</keyword>
<dbReference type="SMART" id="SM00369">
    <property type="entry name" value="LRR_TYP"/>
    <property type="match status" value="4"/>
</dbReference>
<accession>A0A553QVE9</accession>
<evidence type="ECO:0000256" key="8">
    <source>
        <dbReference type="ARBA" id="ARBA00022729"/>
    </source>
</evidence>
<dbReference type="SUPFAM" id="SSF52058">
    <property type="entry name" value="L domain-like"/>
    <property type="match status" value="1"/>
</dbReference>
<dbReference type="AlphaFoldDB" id="A0A553QVE9"/>
<evidence type="ECO:0000256" key="5">
    <source>
        <dbReference type="ARBA" id="ARBA00022525"/>
    </source>
</evidence>
<keyword evidence="13" id="KW-0325">Glycoprotein</keyword>
<keyword evidence="17" id="KW-1185">Reference proteome</keyword>
<evidence type="ECO:0000256" key="15">
    <source>
        <dbReference type="SAM" id="SignalP"/>
    </source>
</evidence>
<dbReference type="Gene3D" id="3.80.10.10">
    <property type="entry name" value="Ribonuclease Inhibitor"/>
    <property type="match status" value="2"/>
</dbReference>
<dbReference type="GO" id="GO:0060348">
    <property type="term" value="P:bone development"/>
    <property type="evidence" value="ECO:0007669"/>
    <property type="project" value="TreeGrafter"/>
</dbReference>
<keyword evidence="10" id="KW-0654">Proteoglycan</keyword>
<dbReference type="InterPro" id="IPR001611">
    <property type="entry name" value="Leu-rich_rpt"/>
</dbReference>
<organism evidence="16 17">
    <name type="scientific">Danionella cerebrum</name>
    <dbReference type="NCBI Taxonomy" id="2873325"/>
    <lineage>
        <taxon>Eukaryota</taxon>
        <taxon>Metazoa</taxon>
        <taxon>Chordata</taxon>
        <taxon>Craniata</taxon>
        <taxon>Vertebrata</taxon>
        <taxon>Euteleostomi</taxon>
        <taxon>Actinopterygii</taxon>
        <taxon>Neopterygii</taxon>
        <taxon>Teleostei</taxon>
        <taxon>Ostariophysi</taxon>
        <taxon>Cypriniformes</taxon>
        <taxon>Danionidae</taxon>
        <taxon>Danioninae</taxon>
        <taxon>Danionella</taxon>
    </lineage>
</organism>
<dbReference type="GO" id="GO:0031012">
    <property type="term" value="C:extracellular matrix"/>
    <property type="evidence" value="ECO:0007669"/>
    <property type="project" value="TreeGrafter"/>
</dbReference>
<dbReference type="GO" id="GO:0008083">
    <property type="term" value="F:growth factor activity"/>
    <property type="evidence" value="ECO:0007669"/>
    <property type="project" value="UniProtKB-KW"/>
</dbReference>
<evidence type="ECO:0000256" key="11">
    <source>
        <dbReference type="ARBA" id="ARBA00023030"/>
    </source>
</evidence>
<evidence type="ECO:0000313" key="17">
    <source>
        <dbReference type="Proteomes" id="UP000316079"/>
    </source>
</evidence>
<comment type="similarity">
    <text evidence="3">Belongs to the small leucine-rich proteoglycan (SLRP) family. SLRP class III subfamily.</text>
</comment>
<dbReference type="GO" id="GO:0005615">
    <property type="term" value="C:extracellular space"/>
    <property type="evidence" value="ECO:0007669"/>
    <property type="project" value="TreeGrafter"/>
</dbReference>
<dbReference type="OrthoDB" id="7451790at2759"/>
<dbReference type="GO" id="GO:0061975">
    <property type="term" value="P:articular cartilage development"/>
    <property type="evidence" value="ECO:0007669"/>
    <property type="project" value="TreeGrafter"/>
</dbReference>
<evidence type="ECO:0000256" key="14">
    <source>
        <dbReference type="ARBA" id="ARBA00031730"/>
    </source>
</evidence>
<dbReference type="Proteomes" id="UP000316079">
    <property type="component" value="Unassembled WGS sequence"/>
</dbReference>
<evidence type="ECO:0000256" key="13">
    <source>
        <dbReference type="ARBA" id="ARBA00023180"/>
    </source>
</evidence>
<evidence type="ECO:0000256" key="10">
    <source>
        <dbReference type="ARBA" id="ARBA00022974"/>
    </source>
</evidence>
<evidence type="ECO:0000256" key="1">
    <source>
        <dbReference type="ARBA" id="ARBA00003759"/>
    </source>
</evidence>
<evidence type="ECO:0000256" key="7">
    <source>
        <dbReference type="ARBA" id="ARBA00022614"/>
    </source>
</evidence>
<protein>
    <recommendedName>
        <fullName evidence="4">Mimecan</fullName>
    </recommendedName>
    <alternativeName>
        <fullName evidence="14">Osteoglycin</fullName>
    </alternativeName>
</protein>
<evidence type="ECO:0000313" key="16">
    <source>
        <dbReference type="EMBL" id="TRY93935.1"/>
    </source>
</evidence>
<reference evidence="16 17" key="1">
    <citation type="journal article" date="2019" name="Sci. Data">
        <title>Hybrid genome assembly and annotation of Danionella translucida.</title>
        <authorList>
            <person name="Kadobianskyi M."/>
            <person name="Schulze L."/>
            <person name="Schuelke M."/>
            <person name="Judkewitz B."/>
        </authorList>
    </citation>
    <scope>NUCLEOTIDE SEQUENCE [LARGE SCALE GENOMIC DNA]</scope>
    <source>
        <strain evidence="16 17">Bolton</strain>
    </source>
</reference>
<comment type="caution">
    <text evidence="16">The sequence shown here is derived from an EMBL/GenBank/DDBJ whole genome shotgun (WGS) entry which is preliminary data.</text>
</comment>
<feature type="signal peptide" evidence="15">
    <location>
        <begin position="1"/>
        <end position="19"/>
    </location>
</feature>
<keyword evidence="12" id="KW-1015">Disulfide bond</keyword>
<dbReference type="STRING" id="623744.A0A553QVE9"/>
<dbReference type="InterPro" id="IPR043547">
    <property type="entry name" value="Mimecan/Epiphycan/Opticin"/>
</dbReference>
<proteinExistence type="inferred from homology"/>
<keyword evidence="7" id="KW-0433">Leucine-rich repeat</keyword>
<feature type="chain" id="PRO_5021966948" description="Mimecan" evidence="15">
    <location>
        <begin position="20"/>
        <end position="292"/>
    </location>
</feature>
<keyword evidence="8 15" id="KW-0732">Signal</keyword>
<keyword evidence="5" id="KW-0964">Secreted</keyword>
<dbReference type="PANTHER" id="PTHR46269">
    <property type="entry name" value="EPIPHYCAN-RELATED"/>
    <property type="match status" value="1"/>
</dbReference>
<evidence type="ECO:0000256" key="4">
    <source>
        <dbReference type="ARBA" id="ARBA00018423"/>
    </source>
</evidence>
<gene>
    <name evidence="16" type="ORF">DNTS_035535</name>
</gene>
<dbReference type="PROSITE" id="PS51450">
    <property type="entry name" value="LRR"/>
    <property type="match status" value="3"/>
</dbReference>
<dbReference type="Pfam" id="PF13855">
    <property type="entry name" value="LRR_8"/>
    <property type="match status" value="1"/>
</dbReference>
<dbReference type="SMART" id="SM00365">
    <property type="entry name" value="LRR_SD22"/>
    <property type="match status" value="4"/>
</dbReference>
<evidence type="ECO:0000256" key="6">
    <source>
        <dbReference type="ARBA" id="ARBA00022530"/>
    </source>
</evidence>
<dbReference type="PANTHER" id="PTHR46269:SF1">
    <property type="entry name" value="MIMECAN"/>
    <property type="match status" value="1"/>
</dbReference>
<evidence type="ECO:0000256" key="12">
    <source>
        <dbReference type="ARBA" id="ARBA00023157"/>
    </source>
</evidence>
<evidence type="ECO:0000256" key="3">
    <source>
        <dbReference type="ARBA" id="ARBA00006912"/>
    </source>
</evidence>
<evidence type="ECO:0000256" key="2">
    <source>
        <dbReference type="ARBA" id="ARBA00004498"/>
    </source>
</evidence>
<keyword evidence="11" id="KW-0339">Growth factor</keyword>
<evidence type="ECO:0000256" key="9">
    <source>
        <dbReference type="ARBA" id="ARBA00022737"/>
    </source>
</evidence>
<keyword evidence="6" id="KW-0272">Extracellular matrix</keyword>
<dbReference type="InterPro" id="IPR032675">
    <property type="entry name" value="LRR_dom_sf"/>
</dbReference>
<comment type="function">
    <text evidence="1">Induces bone formation in conjunction with TGF-beta-1 or TGF-beta-2.</text>
</comment>
<dbReference type="Pfam" id="PF00560">
    <property type="entry name" value="LRR_1"/>
    <property type="match status" value="1"/>
</dbReference>